<keyword evidence="3" id="KW-1185">Reference proteome</keyword>
<evidence type="ECO:0000313" key="2">
    <source>
        <dbReference type="EMBL" id="KAF9504758.1"/>
    </source>
</evidence>
<evidence type="ECO:0000256" key="1">
    <source>
        <dbReference type="SAM" id="MobiDB-lite"/>
    </source>
</evidence>
<protein>
    <submittedName>
        <fullName evidence="2">Uncharacterized protein</fullName>
    </submittedName>
</protein>
<sequence length="220" mass="24602">MNGCLEAMSSPILELCSSMFTRKRVLPAQAQGAMKDTTASSPKWLQRLLSRFRPHRDTVQGTGESTVVGPISTNAIASVESALRWISEGSWKRQGSSEDQGCSGGDQGTERGRHDANTLRWLEYHVRYLAELLEPFAVMHRSEISPLLQYEVLMLGRELETASLKMRPAATPDEAPRGHSIHAKQPKEHAGNEPDIRAFTREFKLALDQFRVGPFPQFNQ</sequence>
<name>A0A9P6DN37_9AGAM</name>
<dbReference type="EMBL" id="MU129197">
    <property type="protein sequence ID" value="KAF9504758.1"/>
    <property type="molecule type" value="Genomic_DNA"/>
</dbReference>
<comment type="caution">
    <text evidence="2">The sequence shown here is derived from an EMBL/GenBank/DDBJ whole genome shotgun (WGS) entry which is preliminary data.</text>
</comment>
<dbReference type="Proteomes" id="UP000886523">
    <property type="component" value="Unassembled WGS sequence"/>
</dbReference>
<proteinExistence type="predicted"/>
<reference evidence="2" key="1">
    <citation type="journal article" date="2020" name="Nat. Commun.">
        <title>Large-scale genome sequencing of mycorrhizal fungi provides insights into the early evolution of symbiotic traits.</title>
        <authorList>
            <person name="Miyauchi S."/>
            <person name="Kiss E."/>
            <person name="Kuo A."/>
            <person name="Drula E."/>
            <person name="Kohler A."/>
            <person name="Sanchez-Garcia M."/>
            <person name="Morin E."/>
            <person name="Andreopoulos B."/>
            <person name="Barry K.W."/>
            <person name="Bonito G."/>
            <person name="Buee M."/>
            <person name="Carver A."/>
            <person name="Chen C."/>
            <person name="Cichocki N."/>
            <person name="Clum A."/>
            <person name="Culley D."/>
            <person name="Crous P.W."/>
            <person name="Fauchery L."/>
            <person name="Girlanda M."/>
            <person name="Hayes R.D."/>
            <person name="Keri Z."/>
            <person name="LaButti K."/>
            <person name="Lipzen A."/>
            <person name="Lombard V."/>
            <person name="Magnuson J."/>
            <person name="Maillard F."/>
            <person name="Murat C."/>
            <person name="Nolan M."/>
            <person name="Ohm R.A."/>
            <person name="Pangilinan J."/>
            <person name="Pereira M.F."/>
            <person name="Perotto S."/>
            <person name="Peter M."/>
            <person name="Pfister S."/>
            <person name="Riley R."/>
            <person name="Sitrit Y."/>
            <person name="Stielow J.B."/>
            <person name="Szollosi G."/>
            <person name="Zifcakova L."/>
            <person name="Stursova M."/>
            <person name="Spatafora J.W."/>
            <person name="Tedersoo L."/>
            <person name="Vaario L.M."/>
            <person name="Yamada A."/>
            <person name="Yan M."/>
            <person name="Wang P."/>
            <person name="Xu J."/>
            <person name="Bruns T."/>
            <person name="Baldrian P."/>
            <person name="Vilgalys R."/>
            <person name="Dunand C."/>
            <person name="Henrissat B."/>
            <person name="Grigoriev I.V."/>
            <person name="Hibbett D."/>
            <person name="Nagy L.G."/>
            <person name="Martin F.M."/>
        </authorList>
    </citation>
    <scope>NUCLEOTIDE SEQUENCE</scope>
    <source>
        <strain evidence="2">UP504</strain>
    </source>
</reference>
<accession>A0A9P6DN37</accession>
<feature type="region of interest" description="Disordered" evidence="1">
    <location>
        <begin position="90"/>
        <end position="113"/>
    </location>
</feature>
<evidence type="ECO:0000313" key="3">
    <source>
        <dbReference type="Proteomes" id="UP000886523"/>
    </source>
</evidence>
<feature type="region of interest" description="Disordered" evidence="1">
    <location>
        <begin position="169"/>
        <end position="191"/>
    </location>
</feature>
<dbReference type="AlphaFoldDB" id="A0A9P6DN37"/>
<organism evidence="2 3">
    <name type="scientific">Hydnum rufescens UP504</name>
    <dbReference type="NCBI Taxonomy" id="1448309"/>
    <lineage>
        <taxon>Eukaryota</taxon>
        <taxon>Fungi</taxon>
        <taxon>Dikarya</taxon>
        <taxon>Basidiomycota</taxon>
        <taxon>Agaricomycotina</taxon>
        <taxon>Agaricomycetes</taxon>
        <taxon>Cantharellales</taxon>
        <taxon>Hydnaceae</taxon>
        <taxon>Hydnum</taxon>
    </lineage>
</organism>
<gene>
    <name evidence="2" type="ORF">BS47DRAFT_616737</name>
</gene>